<feature type="transmembrane region" description="Helical" evidence="7">
    <location>
        <begin position="59"/>
        <end position="82"/>
    </location>
</feature>
<evidence type="ECO:0000256" key="5">
    <source>
        <dbReference type="ARBA" id="ARBA00022989"/>
    </source>
</evidence>
<feature type="transmembrane region" description="Helical" evidence="7">
    <location>
        <begin position="235"/>
        <end position="262"/>
    </location>
</feature>
<dbReference type="RefSeq" id="WP_331932300.1">
    <property type="nucleotide sequence ID" value="NZ_JBEPLU010000002.1"/>
</dbReference>
<evidence type="ECO:0000256" key="2">
    <source>
        <dbReference type="ARBA" id="ARBA00022448"/>
    </source>
</evidence>
<name>A0ABV2EJU2_9CAUL</name>
<reference evidence="8 9" key="1">
    <citation type="submission" date="2024-06" db="EMBL/GenBank/DDBJ databases">
        <title>Genomic Encyclopedia of Type Strains, Phase IV (KMG-IV): sequencing the most valuable type-strain genomes for metagenomic binning, comparative biology and taxonomic classification.</title>
        <authorList>
            <person name="Goeker M."/>
        </authorList>
    </citation>
    <scope>NUCLEOTIDE SEQUENCE [LARGE SCALE GENOMIC DNA]</scope>
    <source>
        <strain evidence="8 9">DSM 17809</strain>
    </source>
</reference>
<feature type="transmembrane region" description="Helical" evidence="7">
    <location>
        <begin position="340"/>
        <end position="359"/>
    </location>
</feature>
<keyword evidence="6 7" id="KW-0472">Membrane</keyword>
<dbReference type="InterPro" id="IPR036458">
    <property type="entry name" value="Na:dicarbo_symporter_sf"/>
</dbReference>
<dbReference type="Gene3D" id="1.10.3860.10">
    <property type="entry name" value="Sodium:dicarboxylate symporter"/>
    <property type="match status" value="1"/>
</dbReference>
<keyword evidence="3" id="KW-1003">Cell membrane</keyword>
<comment type="subcellular location">
    <subcellularLocation>
        <location evidence="1">Cell membrane</location>
        <topology evidence="1">Multi-pass membrane protein</topology>
    </subcellularLocation>
</comment>
<sequence length="420" mass="42415">MGQLLNVVRAAGSKTTVRILIALVAGLVVGALLAGQPYIERLIAIADPIGGMWLDALRMTIVPLVFSLLVVGVSSAAGTVAAGGTAARALAMFAVLLIASATFGALVVGGVLSLWPAPSAAVAGLREAAGHSTTKLPEFPGVAAWLRAFIPTNPLQAAVETNMVPLVVFALLFGLAVTRIRDELRNVLVGVFQGVMDTMLVLVQWVLYVAPIGVFALALIVGAKAGVGAAGALGHYILILSGVCISVGLLCYLLALLAGVSLGAFARAVAPAQVVAFSTQSSIASLPAMVAGARQLGASETSIGMVLPLAVSLFRITSPAANIGVAVYSAHVYGVPLNPALVIVAIGVAAVISLASVGLPGQITFFTTTGPLCLVLGAPLELLPILLAVETIPDIFRTVGNVTADLAVTCLSGRTAGDEP</sequence>
<comment type="caution">
    <text evidence="8">The sequence shown here is derived from an EMBL/GenBank/DDBJ whole genome shotgun (WGS) entry which is preliminary data.</text>
</comment>
<dbReference type="EMBL" id="JBEPLU010000002">
    <property type="protein sequence ID" value="MET3527314.1"/>
    <property type="molecule type" value="Genomic_DNA"/>
</dbReference>
<evidence type="ECO:0000313" key="9">
    <source>
        <dbReference type="Proteomes" id="UP001549110"/>
    </source>
</evidence>
<proteinExistence type="predicted"/>
<evidence type="ECO:0000256" key="6">
    <source>
        <dbReference type="ARBA" id="ARBA00023136"/>
    </source>
</evidence>
<dbReference type="PANTHER" id="PTHR42865">
    <property type="entry name" value="PROTON/GLUTAMATE-ASPARTATE SYMPORTER"/>
    <property type="match status" value="1"/>
</dbReference>
<keyword evidence="2" id="KW-0813">Transport</keyword>
<protein>
    <submittedName>
        <fullName evidence="8">Na+/H+-dicarboxylate symporter</fullName>
    </submittedName>
</protein>
<keyword evidence="9" id="KW-1185">Reference proteome</keyword>
<dbReference type="InterPro" id="IPR001991">
    <property type="entry name" value="Na-dicarboxylate_symporter"/>
</dbReference>
<evidence type="ECO:0000256" key="4">
    <source>
        <dbReference type="ARBA" id="ARBA00022692"/>
    </source>
</evidence>
<keyword evidence="5 7" id="KW-1133">Transmembrane helix</keyword>
<dbReference type="PRINTS" id="PR00173">
    <property type="entry name" value="EDTRNSPORT"/>
</dbReference>
<evidence type="ECO:0000256" key="7">
    <source>
        <dbReference type="SAM" id="Phobius"/>
    </source>
</evidence>
<accession>A0ABV2EJU2</accession>
<dbReference type="Pfam" id="PF00375">
    <property type="entry name" value="SDF"/>
    <property type="match status" value="1"/>
</dbReference>
<feature type="transmembrane region" description="Helical" evidence="7">
    <location>
        <begin position="163"/>
        <end position="180"/>
    </location>
</feature>
<dbReference type="SUPFAM" id="SSF118215">
    <property type="entry name" value="Proton glutamate symport protein"/>
    <property type="match status" value="1"/>
</dbReference>
<feature type="transmembrane region" description="Helical" evidence="7">
    <location>
        <begin position="20"/>
        <end position="39"/>
    </location>
</feature>
<feature type="transmembrane region" description="Helical" evidence="7">
    <location>
        <begin position="200"/>
        <end position="223"/>
    </location>
</feature>
<evidence type="ECO:0000256" key="3">
    <source>
        <dbReference type="ARBA" id="ARBA00022475"/>
    </source>
</evidence>
<dbReference type="PANTHER" id="PTHR42865:SF7">
    <property type="entry name" value="PROTON_GLUTAMATE-ASPARTATE SYMPORTER"/>
    <property type="match status" value="1"/>
</dbReference>
<gene>
    <name evidence="8" type="ORF">ABID41_002432</name>
</gene>
<organism evidence="8 9">
    <name type="scientific">Phenylobacterium koreense</name>
    <dbReference type="NCBI Taxonomy" id="266125"/>
    <lineage>
        <taxon>Bacteria</taxon>
        <taxon>Pseudomonadati</taxon>
        <taxon>Pseudomonadota</taxon>
        <taxon>Alphaproteobacteria</taxon>
        <taxon>Caulobacterales</taxon>
        <taxon>Caulobacteraceae</taxon>
        <taxon>Phenylobacterium</taxon>
    </lineage>
</organism>
<evidence type="ECO:0000256" key="1">
    <source>
        <dbReference type="ARBA" id="ARBA00004651"/>
    </source>
</evidence>
<dbReference type="Proteomes" id="UP001549110">
    <property type="component" value="Unassembled WGS sequence"/>
</dbReference>
<evidence type="ECO:0000313" key="8">
    <source>
        <dbReference type="EMBL" id="MET3527314.1"/>
    </source>
</evidence>
<feature type="transmembrane region" description="Helical" evidence="7">
    <location>
        <begin position="365"/>
        <end position="389"/>
    </location>
</feature>
<feature type="transmembrane region" description="Helical" evidence="7">
    <location>
        <begin position="89"/>
        <end position="115"/>
    </location>
</feature>
<keyword evidence="4 7" id="KW-0812">Transmembrane</keyword>